<comment type="caution">
    <text evidence="1">The sequence shown here is derived from an EMBL/GenBank/DDBJ whole genome shotgun (WGS) entry which is preliminary data.</text>
</comment>
<reference evidence="1 2" key="1">
    <citation type="submission" date="2024-05" db="EMBL/GenBank/DDBJ databases">
        <title>Culex pipiens pipiens assembly and annotation.</title>
        <authorList>
            <person name="Alout H."/>
            <person name="Durand T."/>
        </authorList>
    </citation>
    <scope>NUCLEOTIDE SEQUENCE [LARGE SCALE GENOMIC DNA]</scope>
    <source>
        <strain evidence="1">HA-2024</strain>
        <tissue evidence="1">Whole body</tissue>
    </source>
</reference>
<evidence type="ECO:0000313" key="2">
    <source>
        <dbReference type="Proteomes" id="UP001562425"/>
    </source>
</evidence>
<feature type="non-terminal residue" evidence="1">
    <location>
        <position position="1"/>
    </location>
</feature>
<dbReference type="AlphaFoldDB" id="A0ABD1CF50"/>
<accession>A0ABD1CF50</accession>
<dbReference type="EMBL" id="JBEHCU010012864">
    <property type="protein sequence ID" value="KAL1375012.1"/>
    <property type="molecule type" value="Genomic_DNA"/>
</dbReference>
<name>A0ABD1CF50_CULPP</name>
<sequence length="92" mass="10779">IHDRVRSIIHVVPAKRLPLPERIQYQDILLLLRRVCPLLCLHSNTFQTVHQNHCSHQDETTSKHFPFTPSYLLGDLRHPPPLLLPSHRRAEL</sequence>
<organism evidence="1 2">
    <name type="scientific">Culex pipiens pipiens</name>
    <name type="common">Northern house mosquito</name>
    <dbReference type="NCBI Taxonomy" id="38569"/>
    <lineage>
        <taxon>Eukaryota</taxon>
        <taxon>Metazoa</taxon>
        <taxon>Ecdysozoa</taxon>
        <taxon>Arthropoda</taxon>
        <taxon>Hexapoda</taxon>
        <taxon>Insecta</taxon>
        <taxon>Pterygota</taxon>
        <taxon>Neoptera</taxon>
        <taxon>Endopterygota</taxon>
        <taxon>Diptera</taxon>
        <taxon>Nematocera</taxon>
        <taxon>Culicoidea</taxon>
        <taxon>Culicidae</taxon>
        <taxon>Culicinae</taxon>
        <taxon>Culicini</taxon>
        <taxon>Culex</taxon>
        <taxon>Culex</taxon>
    </lineage>
</organism>
<evidence type="ECO:0000313" key="1">
    <source>
        <dbReference type="EMBL" id="KAL1375012.1"/>
    </source>
</evidence>
<gene>
    <name evidence="1" type="ORF">pipiens_017752</name>
</gene>
<keyword evidence="2" id="KW-1185">Reference proteome</keyword>
<proteinExistence type="predicted"/>
<protein>
    <submittedName>
        <fullName evidence="1">Uncharacterized protein</fullName>
    </submittedName>
</protein>
<dbReference type="Proteomes" id="UP001562425">
    <property type="component" value="Unassembled WGS sequence"/>
</dbReference>